<evidence type="ECO:0000313" key="13">
    <source>
        <dbReference type="EMBL" id="BDG04675.1"/>
    </source>
</evidence>
<dbReference type="PIRSF" id="PIRSF006446">
    <property type="entry name" value="Cyt_quinol_oxidase_1"/>
    <property type="match status" value="1"/>
</dbReference>
<accession>A0ABN6MWN5</accession>
<name>A0ABN6MWN5_9BACT</name>
<feature type="transmembrane region" description="Helical" evidence="12">
    <location>
        <begin position="129"/>
        <end position="152"/>
    </location>
</feature>
<evidence type="ECO:0000256" key="1">
    <source>
        <dbReference type="ARBA" id="ARBA00004651"/>
    </source>
</evidence>
<feature type="transmembrane region" description="Helical" evidence="12">
    <location>
        <begin position="90"/>
        <end position="117"/>
    </location>
</feature>
<feature type="transmembrane region" description="Helical" evidence="12">
    <location>
        <begin position="323"/>
        <end position="344"/>
    </location>
</feature>
<evidence type="ECO:0000256" key="5">
    <source>
        <dbReference type="ARBA" id="ARBA00022617"/>
    </source>
</evidence>
<organism evidence="13 14">
    <name type="scientific">Anaeromyxobacter oryzae</name>
    <dbReference type="NCBI Taxonomy" id="2918170"/>
    <lineage>
        <taxon>Bacteria</taxon>
        <taxon>Pseudomonadati</taxon>
        <taxon>Myxococcota</taxon>
        <taxon>Myxococcia</taxon>
        <taxon>Myxococcales</taxon>
        <taxon>Cystobacterineae</taxon>
        <taxon>Anaeromyxobacteraceae</taxon>
        <taxon>Anaeromyxobacter</taxon>
    </lineage>
</organism>
<evidence type="ECO:0000256" key="3">
    <source>
        <dbReference type="ARBA" id="ARBA00022448"/>
    </source>
</evidence>
<keyword evidence="8 12" id="KW-0249">Electron transport</keyword>
<dbReference type="PANTHER" id="PTHR30365:SF14">
    <property type="entry name" value="CYTOCHROME BD MENAQUINOL OXIDASE SUBUNIT I-RELATED"/>
    <property type="match status" value="1"/>
</dbReference>
<evidence type="ECO:0000256" key="9">
    <source>
        <dbReference type="ARBA" id="ARBA00022989"/>
    </source>
</evidence>
<feature type="transmembrane region" description="Helical" evidence="12">
    <location>
        <begin position="356"/>
        <end position="377"/>
    </location>
</feature>
<keyword evidence="14" id="KW-1185">Reference proteome</keyword>
<gene>
    <name evidence="13" type="ORF">AMOR_36710</name>
</gene>
<evidence type="ECO:0000256" key="4">
    <source>
        <dbReference type="ARBA" id="ARBA00022475"/>
    </source>
</evidence>
<keyword evidence="6 12" id="KW-0812">Transmembrane</keyword>
<evidence type="ECO:0000256" key="6">
    <source>
        <dbReference type="ARBA" id="ARBA00022692"/>
    </source>
</evidence>
<keyword evidence="3 12" id="KW-0813">Transport</keyword>
<sequence>MSGAVSDLLAARALFGTSLVFHIVFAAVGVAMPLFMVLAEWRWRRTGDPVHLDVARRWAKGVAILFAVGAVSGTVISFELGLLWPRFMAFAGPIIGMPFSLEGFAFFAEAIFLGIYLYGWDRTGPRLHLAAGAMVALSGAVSAFFVTLANAWMNVPAGFSVDAAGAATGVAPAVAMFPPGWAHEVVHVLLSSYAATGFAVAGIHAFLLLRHGDHAFHRAALRIALGVGALAALLQPLSGDFSARQIARTQPVKLAALEGQFETERGAPLRVGGLPDAAAEQTRFALEIPRGLSLLAFHDPGAEVKGLKAFPRDVWPNTRLVHLAFQVMVGLGSLLALVALAWVVQRVRGREPGPRLLRAIVLASPMGFLALEAGWLVTEWGRQPFTIWGTMRTADAVTPVTNLAAPLVAFTLLYVFLGVMVIVLVRRQIAHVPVDAAAAPHVPPEAAP</sequence>
<comment type="similarity">
    <text evidence="2 12">Belongs to the cytochrome ubiquinol oxidase subunit 1 family.</text>
</comment>
<keyword evidence="5 12" id="KW-0349">Heme</keyword>
<feature type="transmembrane region" description="Helical" evidence="12">
    <location>
        <begin position="62"/>
        <end position="84"/>
    </location>
</feature>
<dbReference type="Proteomes" id="UP001162891">
    <property type="component" value="Chromosome"/>
</dbReference>
<reference evidence="14" key="1">
    <citation type="journal article" date="2022" name="Int. J. Syst. Evol. Microbiol.">
        <title>Anaeromyxobacter oryzae sp. nov., Anaeromyxobacter diazotrophicus sp. nov. and Anaeromyxobacter paludicola sp. nov., isolated from paddy soils.</title>
        <authorList>
            <person name="Itoh H."/>
            <person name="Xu Z."/>
            <person name="Mise K."/>
            <person name="Masuda Y."/>
            <person name="Ushijima N."/>
            <person name="Hayakawa C."/>
            <person name="Shiratori Y."/>
            <person name="Senoo K."/>
        </authorList>
    </citation>
    <scope>NUCLEOTIDE SEQUENCE [LARGE SCALE GENOMIC DNA]</scope>
    <source>
        <strain evidence="14">Red232</strain>
    </source>
</reference>
<proteinExistence type="inferred from homology"/>
<keyword evidence="10 12" id="KW-0408">Iron</keyword>
<keyword evidence="4 12" id="KW-1003">Cell membrane</keyword>
<feature type="transmembrane region" description="Helical" evidence="12">
    <location>
        <begin position="403"/>
        <end position="425"/>
    </location>
</feature>
<evidence type="ECO:0000256" key="7">
    <source>
        <dbReference type="ARBA" id="ARBA00022723"/>
    </source>
</evidence>
<feature type="transmembrane region" description="Helical" evidence="12">
    <location>
        <begin position="185"/>
        <end position="207"/>
    </location>
</feature>
<dbReference type="Pfam" id="PF01654">
    <property type="entry name" value="Cyt_bd_oxida_I"/>
    <property type="match status" value="1"/>
</dbReference>
<protein>
    <submittedName>
        <fullName evidence="13">Cytochrome ubiquinol oxidase subunit I</fullName>
    </submittedName>
</protein>
<dbReference type="PANTHER" id="PTHR30365">
    <property type="entry name" value="CYTOCHROME D UBIQUINOL OXIDASE"/>
    <property type="match status" value="1"/>
</dbReference>
<evidence type="ECO:0000256" key="8">
    <source>
        <dbReference type="ARBA" id="ARBA00022982"/>
    </source>
</evidence>
<evidence type="ECO:0000256" key="11">
    <source>
        <dbReference type="ARBA" id="ARBA00023136"/>
    </source>
</evidence>
<keyword evidence="11 12" id="KW-0472">Membrane</keyword>
<evidence type="ECO:0000313" key="14">
    <source>
        <dbReference type="Proteomes" id="UP001162891"/>
    </source>
</evidence>
<evidence type="ECO:0000256" key="12">
    <source>
        <dbReference type="PIRNR" id="PIRNR006446"/>
    </source>
</evidence>
<evidence type="ECO:0000256" key="10">
    <source>
        <dbReference type="ARBA" id="ARBA00023004"/>
    </source>
</evidence>
<evidence type="ECO:0000256" key="2">
    <source>
        <dbReference type="ARBA" id="ARBA00009819"/>
    </source>
</evidence>
<dbReference type="EMBL" id="AP025591">
    <property type="protein sequence ID" value="BDG04675.1"/>
    <property type="molecule type" value="Genomic_DNA"/>
</dbReference>
<feature type="transmembrane region" description="Helical" evidence="12">
    <location>
        <begin position="219"/>
        <end position="237"/>
    </location>
</feature>
<keyword evidence="7 12" id="KW-0479">Metal-binding</keyword>
<keyword evidence="9 12" id="KW-1133">Transmembrane helix</keyword>
<feature type="transmembrane region" description="Helical" evidence="12">
    <location>
        <begin position="20"/>
        <end position="41"/>
    </location>
</feature>
<dbReference type="InterPro" id="IPR002585">
    <property type="entry name" value="Cyt-d_ubiquinol_oxidase_su_1"/>
</dbReference>
<comment type="subcellular location">
    <subcellularLocation>
        <location evidence="1">Cell membrane</location>
        <topology evidence="1">Multi-pass membrane protein</topology>
    </subcellularLocation>
</comment>